<dbReference type="InterPro" id="IPR049789">
    <property type="entry name" value="ArsI/CadI-like"/>
</dbReference>
<sequence>MSRFHVHLNVADLDASIRFYTELFATQPTVRKPDYAKWMLDAPRVNFAISNTGRAPGIDHLGIQVDSSEELTGLGQRLDAAGGTVVPEDAAICCYARSDKLWTEDPQGTRWETFHTMGEATTYYAGDSACATDGAACTPDVAKMQPAPAAGEGACCAPASACC</sequence>
<feature type="domain" description="VOC" evidence="1">
    <location>
        <begin position="2"/>
        <end position="116"/>
    </location>
</feature>
<gene>
    <name evidence="2" type="ORF">LYSCAS_22600</name>
</gene>
<dbReference type="EMBL" id="AP024545">
    <property type="protein sequence ID" value="BCT93236.1"/>
    <property type="molecule type" value="Genomic_DNA"/>
</dbReference>
<proteinExistence type="predicted"/>
<evidence type="ECO:0000313" key="2">
    <source>
        <dbReference type="EMBL" id="BCT93236.1"/>
    </source>
</evidence>
<dbReference type="PANTHER" id="PTHR41294:SF1">
    <property type="entry name" value="CADMIUM-INDUCED PROTEIN CADI"/>
    <property type="match status" value="1"/>
</dbReference>
<dbReference type="Pfam" id="PF00903">
    <property type="entry name" value="Glyoxalase"/>
    <property type="match status" value="1"/>
</dbReference>
<dbReference type="NCBIfam" id="NF041414">
    <property type="entry name" value="ArsI_CadI_VOC"/>
    <property type="match status" value="1"/>
</dbReference>
<keyword evidence="3" id="KW-1185">Reference proteome</keyword>
<name>A0ABM7Q753_9GAMM</name>
<dbReference type="InterPro" id="IPR029068">
    <property type="entry name" value="Glyas_Bleomycin-R_OHBP_Dase"/>
</dbReference>
<dbReference type="PANTHER" id="PTHR41294">
    <property type="entry name" value="CADMIUM-INDUCED PROTEIN CADI"/>
    <property type="match status" value="1"/>
</dbReference>
<dbReference type="SUPFAM" id="SSF54593">
    <property type="entry name" value="Glyoxalase/Bleomycin resistance protein/Dihydroxybiphenyl dioxygenase"/>
    <property type="match status" value="1"/>
</dbReference>
<dbReference type="Gene3D" id="3.10.180.10">
    <property type="entry name" value="2,3-Dihydroxybiphenyl 1,2-Dioxygenase, domain 1"/>
    <property type="match status" value="1"/>
</dbReference>
<dbReference type="InterPro" id="IPR037523">
    <property type="entry name" value="VOC_core"/>
</dbReference>
<dbReference type="PROSITE" id="PS51819">
    <property type="entry name" value="VOC"/>
    <property type="match status" value="1"/>
</dbReference>
<dbReference type="RefSeq" id="WP_213434174.1">
    <property type="nucleotide sequence ID" value="NZ_AP024545.1"/>
</dbReference>
<reference evidence="2 3" key="1">
    <citation type="submission" date="2021-03" db="EMBL/GenBank/DDBJ databases">
        <title>Complete Genome Sequences of Two Lysobacter Strains Isolated from Sea Water (Lysobacter caseinilyticus) and Soil (Lysobacter helvus) in South Korea.</title>
        <authorList>
            <person name="Watanabe Y."/>
            <person name="Arakawa K."/>
        </authorList>
    </citation>
    <scope>NUCLEOTIDE SEQUENCE [LARGE SCALE GENOMIC DNA]</scope>
    <source>
        <strain evidence="2 3">KVB24</strain>
    </source>
</reference>
<dbReference type="InterPro" id="IPR052393">
    <property type="entry name" value="Cadmium-induced_rsp"/>
</dbReference>
<accession>A0ABM7Q753</accession>
<dbReference type="Proteomes" id="UP000681317">
    <property type="component" value="Chromosome"/>
</dbReference>
<dbReference type="InterPro" id="IPR004360">
    <property type="entry name" value="Glyas_Fos-R_dOase_dom"/>
</dbReference>
<protein>
    <submittedName>
        <fullName evidence="2">Glyoxalase</fullName>
    </submittedName>
</protein>
<organism evidence="2 3">
    <name type="scientific">Noviluteimonas caseinilytica</name>
    <dbReference type="NCBI Taxonomy" id="2675101"/>
    <lineage>
        <taxon>Bacteria</taxon>
        <taxon>Pseudomonadati</taxon>
        <taxon>Pseudomonadota</taxon>
        <taxon>Gammaproteobacteria</taxon>
        <taxon>Lysobacterales</taxon>
        <taxon>Lysobacteraceae</taxon>
        <taxon>Noviluteimonas</taxon>
    </lineage>
</organism>
<evidence type="ECO:0000313" key="3">
    <source>
        <dbReference type="Proteomes" id="UP000681317"/>
    </source>
</evidence>
<evidence type="ECO:0000259" key="1">
    <source>
        <dbReference type="PROSITE" id="PS51819"/>
    </source>
</evidence>